<accession>W0RLH3</accession>
<reference evidence="2 3" key="1">
    <citation type="journal article" date="2014" name="Genome Announc.">
        <title>Genome Sequence and Methylome of Soil Bacterium Gemmatirosa kalamazoonensis KBS708T, a Member of the Rarely Cultivated Gemmatimonadetes Phylum.</title>
        <authorList>
            <person name="Debruyn J.M."/>
            <person name="Radosevich M."/>
            <person name="Wommack K.E."/>
            <person name="Polson S.W."/>
            <person name="Hauser L.J."/>
            <person name="Fawaz M.N."/>
            <person name="Korlach J."/>
            <person name="Tsai Y.C."/>
        </authorList>
    </citation>
    <scope>NUCLEOTIDE SEQUENCE [LARGE SCALE GENOMIC DNA]</scope>
    <source>
        <strain evidence="2 3">KBS708</strain>
    </source>
</reference>
<evidence type="ECO:0000313" key="2">
    <source>
        <dbReference type="EMBL" id="AHG91287.1"/>
    </source>
</evidence>
<feature type="transmembrane region" description="Helical" evidence="1">
    <location>
        <begin position="29"/>
        <end position="53"/>
    </location>
</feature>
<evidence type="ECO:0000256" key="1">
    <source>
        <dbReference type="SAM" id="Phobius"/>
    </source>
</evidence>
<keyword evidence="1" id="KW-0812">Transmembrane</keyword>
<name>W0RLH3_9BACT</name>
<dbReference type="AlphaFoldDB" id="W0RLH3"/>
<dbReference type="EMBL" id="CP007128">
    <property type="protein sequence ID" value="AHG91287.1"/>
    <property type="molecule type" value="Genomic_DNA"/>
</dbReference>
<dbReference type="HOGENOM" id="CLU_2409060_0_0_0"/>
<dbReference type="KEGG" id="gba:J421_3750"/>
<proteinExistence type="predicted"/>
<keyword evidence="1" id="KW-0472">Membrane</keyword>
<protein>
    <submittedName>
        <fullName evidence="2">Uncharacterized protein</fullName>
    </submittedName>
</protein>
<evidence type="ECO:0000313" key="3">
    <source>
        <dbReference type="Proteomes" id="UP000019151"/>
    </source>
</evidence>
<dbReference type="STRING" id="861299.J421_3750"/>
<dbReference type="RefSeq" id="WP_025412738.1">
    <property type="nucleotide sequence ID" value="NZ_CP007128.1"/>
</dbReference>
<dbReference type="Proteomes" id="UP000019151">
    <property type="component" value="Chromosome"/>
</dbReference>
<keyword evidence="3" id="KW-1185">Reference proteome</keyword>
<feature type="transmembrane region" description="Helical" evidence="1">
    <location>
        <begin position="59"/>
        <end position="82"/>
    </location>
</feature>
<organism evidence="2 3">
    <name type="scientific">Gemmatirosa kalamazoonensis</name>
    <dbReference type="NCBI Taxonomy" id="861299"/>
    <lineage>
        <taxon>Bacteria</taxon>
        <taxon>Pseudomonadati</taxon>
        <taxon>Gemmatimonadota</taxon>
        <taxon>Gemmatimonadia</taxon>
        <taxon>Gemmatimonadales</taxon>
        <taxon>Gemmatimonadaceae</taxon>
        <taxon>Gemmatirosa</taxon>
    </lineage>
</organism>
<dbReference type="InParanoid" id="W0RLH3"/>
<sequence length="92" mass="10512">MPTRDELYAEIAERNRRQHRQDTRERRRFVVLVTALCLVWTAIGLVLGAAAFHVTDVELGHILLTAGRLETAVGVLGTLVWARFRSRDRGWT</sequence>
<keyword evidence="1" id="KW-1133">Transmembrane helix</keyword>
<gene>
    <name evidence="2" type="ORF">J421_3750</name>
</gene>